<sequence length="253" mass="28553">MKLPFRNTHLFYNSYGSGPAVVLLHGFLESASMWDFFIAEFSKKYTIITIDLLGHGSSGSVGEVHSMELMAEAVHTVIEQLKLQSFELVGHSMGGYVALAYIEKYSQLVSKITLINSTPSEDSEERKENRTRALKVIRTNKEAFVSMAISNLFSPNDRVDYASEIKFLKKEALQISKESIAATIKGMRDRNDRSTILRKFNKPKIMLCGTQDLIVPFLEAKQIATYCNCTLITLSGGHMSWIENKEELINFYS</sequence>
<keyword evidence="2" id="KW-0378">Hydrolase</keyword>
<feature type="domain" description="AB hydrolase-1" evidence="1">
    <location>
        <begin position="19"/>
        <end position="244"/>
    </location>
</feature>
<dbReference type="GO" id="GO:0016787">
    <property type="term" value="F:hydrolase activity"/>
    <property type="evidence" value="ECO:0007669"/>
    <property type="project" value="UniProtKB-KW"/>
</dbReference>
<dbReference type="Proteomes" id="UP000077013">
    <property type="component" value="Unassembled WGS sequence"/>
</dbReference>
<dbReference type="Pfam" id="PF00561">
    <property type="entry name" value="Abhydrolase_1"/>
    <property type="match status" value="1"/>
</dbReference>
<dbReference type="Gene3D" id="3.40.50.1820">
    <property type="entry name" value="alpha/beta hydrolase"/>
    <property type="match status" value="1"/>
</dbReference>
<dbReference type="PANTHER" id="PTHR43798">
    <property type="entry name" value="MONOACYLGLYCEROL LIPASE"/>
    <property type="match status" value="1"/>
</dbReference>
<dbReference type="PRINTS" id="PR00111">
    <property type="entry name" value="ABHYDROLASE"/>
</dbReference>
<keyword evidence="3" id="KW-1185">Reference proteome</keyword>
<evidence type="ECO:0000313" key="3">
    <source>
        <dbReference type="Proteomes" id="UP000077013"/>
    </source>
</evidence>
<dbReference type="InterPro" id="IPR050266">
    <property type="entry name" value="AB_hydrolase_sf"/>
</dbReference>
<comment type="caution">
    <text evidence="2">The sequence shown here is derived from an EMBL/GenBank/DDBJ whole genome shotgun (WGS) entry which is preliminary data.</text>
</comment>
<dbReference type="STRING" id="1763537.ULVI_04840"/>
<dbReference type="RefSeq" id="WP_068590297.1">
    <property type="nucleotide sequence ID" value="NZ_LRXL01000026.1"/>
</dbReference>
<name>A0A167IVV7_9FLAO</name>
<accession>A0A167IVV7</accession>
<evidence type="ECO:0000259" key="1">
    <source>
        <dbReference type="Pfam" id="PF00561"/>
    </source>
</evidence>
<dbReference type="OrthoDB" id="252464at2"/>
<protein>
    <submittedName>
        <fullName evidence="2">Alpha/beta hydrolase</fullName>
    </submittedName>
</protein>
<gene>
    <name evidence="2" type="ORF">ULVI_04840</name>
</gene>
<proteinExistence type="predicted"/>
<organism evidence="2 3">
    <name type="scientific">Cochleicola gelatinilyticus</name>
    <dbReference type="NCBI Taxonomy" id="1763537"/>
    <lineage>
        <taxon>Bacteria</taxon>
        <taxon>Pseudomonadati</taxon>
        <taxon>Bacteroidota</taxon>
        <taxon>Flavobacteriia</taxon>
        <taxon>Flavobacteriales</taxon>
        <taxon>Flavobacteriaceae</taxon>
        <taxon>Cochleicola</taxon>
    </lineage>
</organism>
<dbReference type="SUPFAM" id="SSF53474">
    <property type="entry name" value="alpha/beta-Hydrolases"/>
    <property type="match status" value="1"/>
</dbReference>
<dbReference type="InterPro" id="IPR029058">
    <property type="entry name" value="AB_hydrolase_fold"/>
</dbReference>
<dbReference type="InterPro" id="IPR000073">
    <property type="entry name" value="AB_hydrolase_1"/>
</dbReference>
<dbReference type="AlphaFoldDB" id="A0A167IVV7"/>
<evidence type="ECO:0000313" key="2">
    <source>
        <dbReference type="EMBL" id="OAB80069.1"/>
    </source>
</evidence>
<dbReference type="EMBL" id="LRXL01000026">
    <property type="protein sequence ID" value="OAB80069.1"/>
    <property type="molecule type" value="Genomic_DNA"/>
</dbReference>
<reference evidence="2 3" key="1">
    <citation type="submission" date="2016-02" db="EMBL/GenBank/DDBJ databases">
        <title>Ulvibacter sp. LPB0005, isolated from Thais luteostoma.</title>
        <authorList>
            <person name="Shin S.-K."/>
            <person name="Yi H."/>
        </authorList>
    </citation>
    <scope>NUCLEOTIDE SEQUENCE [LARGE SCALE GENOMIC DNA]</scope>
    <source>
        <strain evidence="2 3">LPB0005</strain>
    </source>
</reference>